<dbReference type="InterPro" id="IPR011604">
    <property type="entry name" value="PDDEXK-like_dom_sf"/>
</dbReference>
<dbReference type="AlphaFoldDB" id="X1EFB6"/>
<feature type="domain" description="PD-(D/E)XK endonuclease-like" evidence="1">
    <location>
        <begin position="2"/>
        <end position="200"/>
    </location>
</feature>
<dbReference type="Gene3D" id="3.90.320.10">
    <property type="match status" value="1"/>
</dbReference>
<dbReference type="InterPro" id="IPR038726">
    <property type="entry name" value="PDDEXK_AddAB-type"/>
</dbReference>
<proteinExistence type="predicted"/>
<feature type="non-terminal residue" evidence="2">
    <location>
        <position position="1"/>
    </location>
</feature>
<dbReference type="Pfam" id="PF12705">
    <property type="entry name" value="PDDEXK_1"/>
    <property type="match status" value="1"/>
</dbReference>
<sequence length="205" mass="24374">VLHNTIHIYLIKKIEGAKLSQKDLLREYDKRWINEGFLSREHEETRKKTGAKALRLFYRREEDSKHLPHFLEKSFKWQLNDVKFIGRWDRIDYTDNGAVIVDFKATNVKDQKEADKRARNSLQMNLYALSFIKTQDILLFETQLHFLESDIVGHAQKNEKEMEKAVEKIKEAEAGIRIQNYEAKPDWHNCNFCDFRTTCPSSYAY</sequence>
<dbReference type="EMBL" id="BARU01012942">
    <property type="protein sequence ID" value="GAH31956.1"/>
    <property type="molecule type" value="Genomic_DNA"/>
</dbReference>
<evidence type="ECO:0000313" key="2">
    <source>
        <dbReference type="EMBL" id="GAH31956.1"/>
    </source>
</evidence>
<organism evidence="2">
    <name type="scientific">marine sediment metagenome</name>
    <dbReference type="NCBI Taxonomy" id="412755"/>
    <lineage>
        <taxon>unclassified sequences</taxon>
        <taxon>metagenomes</taxon>
        <taxon>ecological metagenomes</taxon>
    </lineage>
</organism>
<evidence type="ECO:0000259" key="1">
    <source>
        <dbReference type="Pfam" id="PF12705"/>
    </source>
</evidence>
<name>X1EFB6_9ZZZZ</name>
<accession>X1EFB6</accession>
<reference evidence="2" key="1">
    <citation type="journal article" date="2014" name="Front. Microbiol.">
        <title>High frequency of phylogenetically diverse reductive dehalogenase-homologous genes in deep subseafloor sedimentary metagenomes.</title>
        <authorList>
            <person name="Kawai M."/>
            <person name="Futagami T."/>
            <person name="Toyoda A."/>
            <person name="Takaki Y."/>
            <person name="Nishi S."/>
            <person name="Hori S."/>
            <person name="Arai W."/>
            <person name="Tsubouchi T."/>
            <person name="Morono Y."/>
            <person name="Uchiyama I."/>
            <person name="Ito T."/>
            <person name="Fujiyama A."/>
            <person name="Inagaki F."/>
            <person name="Takami H."/>
        </authorList>
    </citation>
    <scope>NUCLEOTIDE SEQUENCE</scope>
    <source>
        <strain evidence="2">Expedition CK06-06</strain>
    </source>
</reference>
<protein>
    <recommendedName>
        <fullName evidence="1">PD-(D/E)XK endonuclease-like domain-containing protein</fullName>
    </recommendedName>
</protein>
<comment type="caution">
    <text evidence="2">The sequence shown here is derived from an EMBL/GenBank/DDBJ whole genome shotgun (WGS) entry which is preliminary data.</text>
</comment>
<gene>
    <name evidence="2" type="ORF">S03H2_23621</name>
</gene>